<reference evidence="1" key="1">
    <citation type="journal article" date="2018" name="Environ. Microbiol.">
        <title>Sporulation capability and amylosome conservation among diverse human colonic and rumen isolates of the keystone starch-degrader Ruminococcus bromii.</title>
        <authorList>
            <person name="Mukhopadhya I."/>
            <person name="Morais S."/>
            <person name="Laverde-Gomez J."/>
            <person name="Sheridan P.O."/>
            <person name="Walker A.W."/>
            <person name="Kelly W."/>
            <person name="Klieve A.V."/>
            <person name="Ouwerkerk D."/>
            <person name="Duncan S.H."/>
            <person name="Louis P."/>
            <person name="Koropatkin N."/>
            <person name="Cockburn D."/>
            <person name="Kibler R."/>
            <person name="Cooper P.J."/>
            <person name="Sandoval C."/>
            <person name="Crost E."/>
            <person name="Juge N."/>
            <person name="Bayer E.A."/>
            <person name="Flint H.J."/>
        </authorList>
    </citation>
    <scope>NUCLEOTIDE SEQUENCE [LARGE SCALE GENOMIC DNA]</scope>
    <source>
        <strain evidence="1">ATCC 27255</strain>
    </source>
</reference>
<sequence length="534" mass="61886">MKKKKDSYASSTDRIYEHIEKDYNIKGTLKSVLNGNQMMPHDLIGTIFYQELFCGAKWFNCDLTDVSGNGTIFKQNDFNESKINNVSFQYCSFSDDIFNKCDFKGSNFANSDFVYCAIQNSVIYGCSFLGASFYSGLIRGMKIQSSNFELCHFHRTKFQNVDLRQITLSYCFFDEVKMDNVCLPFLQIPYTFNGLQYVFNTTDKITISSHSNEKSYLTVDEYKNMINDFIVFFEEQKQYFPLVNCYLVINREDVAIARNKTGILKSATKHDFRSLYFYCIQASKILKLSHKARISLYSEINKVFSDTYLTGAEHHQFCIYYPEIKKLLFDVPNNNPVLTLTIKTNIEPDDYERLSLLLEALETISSTNGIYLDSKHIEIRHNSPNVIDFFCSGQFDYLLSTLKNFYDVSIPVINDIADIITVGGMIVASTKFIKNKINFPKPKKTKNIRNINKENSNCDIYELREEINEQHSQNKQNFADLRNIKTNIEKDILSNLLSVRERLKKSGIQINGVEVQFLNSEGDLLDQLYHRNLM</sequence>
<dbReference type="EMBL" id="NNSR01000029">
    <property type="protein sequence ID" value="PKD32198.1"/>
    <property type="molecule type" value="Genomic_DNA"/>
</dbReference>
<comment type="caution">
    <text evidence="1">The sequence shown here is derived from an EMBL/GenBank/DDBJ whole genome shotgun (WGS) entry which is preliminary data.</text>
</comment>
<evidence type="ECO:0000313" key="2">
    <source>
        <dbReference type="Proteomes" id="UP000233425"/>
    </source>
</evidence>
<dbReference type="Pfam" id="PF00805">
    <property type="entry name" value="Pentapeptide"/>
    <property type="match status" value="1"/>
</dbReference>
<keyword evidence="2" id="KW-1185">Reference proteome</keyword>
<evidence type="ECO:0000313" key="1">
    <source>
        <dbReference type="EMBL" id="PKD32198.1"/>
    </source>
</evidence>
<dbReference type="SUPFAM" id="SSF141571">
    <property type="entry name" value="Pentapeptide repeat-like"/>
    <property type="match status" value="1"/>
</dbReference>
<organism evidence="1 2">
    <name type="scientific">Ruminococcus bromii</name>
    <dbReference type="NCBI Taxonomy" id="40518"/>
    <lineage>
        <taxon>Bacteria</taxon>
        <taxon>Bacillati</taxon>
        <taxon>Bacillota</taxon>
        <taxon>Clostridia</taxon>
        <taxon>Eubacteriales</taxon>
        <taxon>Oscillospiraceae</taxon>
        <taxon>Ruminococcus</taxon>
    </lineage>
</organism>
<dbReference type="Gene3D" id="2.160.20.80">
    <property type="entry name" value="E3 ubiquitin-protein ligase SopA"/>
    <property type="match status" value="1"/>
</dbReference>
<dbReference type="AlphaFoldDB" id="A0A2N0UZ24"/>
<accession>A0A2N0UZ24</accession>
<evidence type="ECO:0008006" key="3">
    <source>
        <dbReference type="Google" id="ProtNLM"/>
    </source>
</evidence>
<dbReference type="Proteomes" id="UP000233425">
    <property type="component" value="Unassembled WGS sequence"/>
</dbReference>
<name>A0A2N0UZ24_9FIRM</name>
<gene>
    <name evidence="1" type="ORF">RBATCC27255_00563</name>
</gene>
<proteinExistence type="predicted"/>
<dbReference type="InterPro" id="IPR001646">
    <property type="entry name" value="5peptide_repeat"/>
</dbReference>
<protein>
    <recommendedName>
        <fullName evidence="3">Pentapeptide repeat-containing protein</fullName>
    </recommendedName>
</protein>
<dbReference type="RefSeq" id="WP_101028648.1">
    <property type="nucleotide sequence ID" value="NZ_CABMMZ010000029.1"/>
</dbReference>